<protein>
    <recommendedName>
        <fullName evidence="9">Glycosyltransferase RgtA/B/C/D-like domain-containing protein</fullName>
    </recommendedName>
</protein>
<feature type="transmembrane region" description="Helical" evidence="8">
    <location>
        <begin position="163"/>
        <end position="196"/>
    </location>
</feature>
<gene>
    <name evidence="10" type="ORF">MNBD_NITROSPINAE02-2244</name>
</gene>
<dbReference type="SMART" id="SM00028">
    <property type="entry name" value="TPR"/>
    <property type="match status" value="4"/>
</dbReference>
<keyword evidence="2" id="KW-1003">Cell membrane</keyword>
<name>A0A3B1CXW9_9ZZZZ</name>
<dbReference type="PANTHER" id="PTHR33908">
    <property type="entry name" value="MANNOSYLTRANSFERASE YKCB-RELATED"/>
    <property type="match status" value="1"/>
</dbReference>
<evidence type="ECO:0000256" key="8">
    <source>
        <dbReference type="SAM" id="Phobius"/>
    </source>
</evidence>
<dbReference type="PROSITE" id="PS50005">
    <property type="entry name" value="TPR"/>
    <property type="match status" value="1"/>
</dbReference>
<feature type="transmembrane region" description="Helical" evidence="8">
    <location>
        <begin position="345"/>
        <end position="365"/>
    </location>
</feature>
<keyword evidence="3" id="KW-0328">Glycosyltransferase</keyword>
<evidence type="ECO:0000259" key="9">
    <source>
        <dbReference type="Pfam" id="PF13231"/>
    </source>
</evidence>
<feature type="transmembrane region" description="Helical" evidence="8">
    <location>
        <begin position="100"/>
        <end position="125"/>
    </location>
</feature>
<evidence type="ECO:0000256" key="3">
    <source>
        <dbReference type="ARBA" id="ARBA00022676"/>
    </source>
</evidence>
<comment type="subcellular location">
    <subcellularLocation>
        <location evidence="1">Cell membrane</location>
        <topology evidence="1">Multi-pass membrane protein</topology>
    </subcellularLocation>
</comment>
<dbReference type="EMBL" id="UOGE01000092">
    <property type="protein sequence ID" value="VAX24115.1"/>
    <property type="molecule type" value="Genomic_DNA"/>
</dbReference>
<evidence type="ECO:0000256" key="2">
    <source>
        <dbReference type="ARBA" id="ARBA00022475"/>
    </source>
</evidence>
<sequence length="601" mass="67145">MSLSFRWRITILSIFSLAIILRLIHFAQSQGNPLLYSPVLDEVYYINLGKIISSGFLLGEDKAFFMDPLYGYFLGTVFYIFGDNLTVVRLLQIVIDSFNTILIFAIGARLWSKGAGAIAAFLYAIYKVSFFYTLLILKTTLTVHFTLLFMLALIFVAGSRRYYAWIGLGAFVALLTYLRANLLLFAPLAFIFYWFIEKPDIKSLGKHFALFMLGLMTLLSAGAYRNYVVSQEIAFLNTQGGRLLYISNNRENLTGRYNVPSFSRPNPVDSEKDFHIEAEKRSGHRLTQKEASSFWTGEVARFILSDPGAIPVLMFNKLKNTIGNYEIPTNHSFSLSSSFSAILRAPLPTFAFAFAFGSIGLWIGMNRKRELAWAFVPIAMTLITILVFYSSSRLRLPMAPFLLIGAGIGVEALYGWILSRDISRGAIFIVAAALLFACSIIVPAPASGGQDQFFLAKAYWKTGDLPNARGVALSASQKHPEQAKFYNLLGMIDLSANMPKGAARRFMQAIKVEPKMLDAYHNLGLAYLSMSMPEEAVKSLQRAIDLGKRPESLYAIAIAYEKTGRAELAKKSYMEVLAIAPRNSPLRAKAYEKLGKLRDSR</sequence>
<reference evidence="10" key="1">
    <citation type="submission" date="2018-06" db="EMBL/GenBank/DDBJ databases">
        <authorList>
            <person name="Zhirakovskaya E."/>
        </authorList>
    </citation>
    <scope>NUCLEOTIDE SEQUENCE</scope>
</reference>
<accession>A0A3B1CXW9</accession>
<dbReference type="Gene3D" id="1.25.40.10">
    <property type="entry name" value="Tetratricopeptide repeat domain"/>
    <property type="match status" value="1"/>
</dbReference>
<dbReference type="GO" id="GO:0016763">
    <property type="term" value="F:pentosyltransferase activity"/>
    <property type="evidence" value="ECO:0007669"/>
    <property type="project" value="TreeGrafter"/>
</dbReference>
<dbReference type="PANTHER" id="PTHR33908:SF11">
    <property type="entry name" value="MEMBRANE PROTEIN"/>
    <property type="match status" value="1"/>
</dbReference>
<evidence type="ECO:0000313" key="10">
    <source>
        <dbReference type="EMBL" id="VAX24115.1"/>
    </source>
</evidence>
<dbReference type="Pfam" id="PF13231">
    <property type="entry name" value="PMT_2"/>
    <property type="match status" value="1"/>
</dbReference>
<keyword evidence="6 8" id="KW-1133">Transmembrane helix</keyword>
<feature type="transmembrane region" description="Helical" evidence="8">
    <location>
        <begin position="69"/>
        <end position="88"/>
    </location>
</feature>
<evidence type="ECO:0000256" key="6">
    <source>
        <dbReference type="ARBA" id="ARBA00022989"/>
    </source>
</evidence>
<dbReference type="Pfam" id="PF13181">
    <property type="entry name" value="TPR_8"/>
    <property type="match status" value="2"/>
</dbReference>
<organism evidence="10">
    <name type="scientific">hydrothermal vent metagenome</name>
    <dbReference type="NCBI Taxonomy" id="652676"/>
    <lineage>
        <taxon>unclassified sequences</taxon>
        <taxon>metagenomes</taxon>
        <taxon>ecological metagenomes</taxon>
    </lineage>
</organism>
<dbReference type="InterPro" id="IPR019734">
    <property type="entry name" value="TPR_rpt"/>
</dbReference>
<evidence type="ECO:0000256" key="7">
    <source>
        <dbReference type="ARBA" id="ARBA00023136"/>
    </source>
</evidence>
<dbReference type="InterPro" id="IPR011990">
    <property type="entry name" value="TPR-like_helical_dom_sf"/>
</dbReference>
<evidence type="ECO:0000256" key="5">
    <source>
        <dbReference type="ARBA" id="ARBA00022692"/>
    </source>
</evidence>
<dbReference type="SUPFAM" id="SSF48452">
    <property type="entry name" value="TPR-like"/>
    <property type="match status" value="1"/>
</dbReference>
<dbReference type="InterPro" id="IPR038731">
    <property type="entry name" value="RgtA/B/C-like"/>
</dbReference>
<dbReference type="AlphaFoldDB" id="A0A3B1CXW9"/>
<dbReference type="GO" id="GO:0005886">
    <property type="term" value="C:plasma membrane"/>
    <property type="evidence" value="ECO:0007669"/>
    <property type="project" value="UniProtKB-SubCell"/>
</dbReference>
<dbReference type="InterPro" id="IPR050297">
    <property type="entry name" value="LipidA_mod_glycosyltrf_83"/>
</dbReference>
<evidence type="ECO:0000256" key="4">
    <source>
        <dbReference type="ARBA" id="ARBA00022679"/>
    </source>
</evidence>
<feature type="domain" description="Glycosyltransferase RgtA/B/C/D-like" evidence="9">
    <location>
        <begin position="68"/>
        <end position="215"/>
    </location>
</feature>
<feature type="transmembrane region" description="Helical" evidence="8">
    <location>
        <begin position="371"/>
        <end position="389"/>
    </location>
</feature>
<feature type="transmembrane region" description="Helical" evidence="8">
    <location>
        <begin position="208"/>
        <end position="227"/>
    </location>
</feature>
<proteinExistence type="predicted"/>
<feature type="transmembrane region" description="Helical" evidence="8">
    <location>
        <begin position="425"/>
        <end position="444"/>
    </location>
</feature>
<feature type="transmembrane region" description="Helical" evidence="8">
    <location>
        <begin position="401"/>
        <end position="419"/>
    </location>
</feature>
<dbReference type="GO" id="GO:0008610">
    <property type="term" value="P:lipid biosynthetic process"/>
    <property type="evidence" value="ECO:0007669"/>
    <property type="project" value="UniProtKB-ARBA"/>
</dbReference>
<keyword evidence="4" id="KW-0808">Transferase</keyword>
<keyword evidence="7 8" id="KW-0472">Membrane</keyword>
<evidence type="ECO:0000256" key="1">
    <source>
        <dbReference type="ARBA" id="ARBA00004651"/>
    </source>
</evidence>
<keyword evidence="5 8" id="KW-0812">Transmembrane</keyword>
<feature type="transmembrane region" description="Helical" evidence="8">
    <location>
        <begin position="131"/>
        <end position="156"/>
    </location>
</feature>